<evidence type="ECO:0000313" key="6">
    <source>
        <dbReference type="Proteomes" id="UP000274082"/>
    </source>
</evidence>
<reference evidence="3 5" key="1">
    <citation type="journal article" date="2011" name="Genome Res.">
        <title>Whole genome sequencing of multiple Leishmania donovani clinical isolates provides insights into population structure and mechanisms of drug resistance.</title>
        <authorList>
            <person name="Downing T."/>
            <person name="Imamura H."/>
            <person name="Decuypere S."/>
            <person name="Clark T.G."/>
            <person name="Coombs G.H."/>
            <person name="Cotton J.A."/>
            <person name="Hilley J.D."/>
            <person name="de Doncker S."/>
            <person name="Maes I."/>
            <person name="Mottram J.C."/>
            <person name="Quail M.A."/>
            <person name="Rijal S."/>
            <person name="Sanders M."/>
            <person name="Schonian G."/>
            <person name="Stark O."/>
            <person name="Sundar S."/>
            <person name="Vanaerschot M."/>
            <person name="Hertz-Fowler C."/>
            <person name="Dujardin J.C."/>
            <person name="Berriman M."/>
        </authorList>
    </citation>
    <scope>NUCLEOTIDE SEQUENCE [LARGE SCALE GENOMIC DNA]</scope>
    <source>
        <strain evidence="3 5">BPK282A1</strain>
    </source>
</reference>
<dbReference type="Proteomes" id="UP000008980">
    <property type="component" value="Chromosome 33"/>
</dbReference>
<proteinExistence type="predicted"/>
<dbReference type="Proteomes" id="UP000318447">
    <property type="component" value="Unassembled WGS sequence"/>
</dbReference>
<name>A0A3S7X749_LEIDO</name>
<feature type="region of interest" description="Disordered" evidence="1">
    <location>
        <begin position="1123"/>
        <end position="1246"/>
    </location>
</feature>
<feature type="compositionally biased region" description="Basic and acidic residues" evidence="1">
    <location>
        <begin position="1165"/>
        <end position="1175"/>
    </location>
</feature>
<evidence type="ECO:0000256" key="1">
    <source>
        <dbReference type="SAM" id="MobiDB-lite"/>
    </source>
</evidence>
<feature type="region of interest" description="Disordered" evidence="1">
    <location>
        <begin position="776"/>
        <end position="795"/>
    </location>
</feature>
<feature type="region of interest" description="Disordered" evidence="1">
    <location>
        <begin position="1088"/>
        <end position="1107"/>
    </location>
</feature>
<keyword evidence="6" id="KW-1185">Reference proteome</keyword>
<dbReference type="VEuPathDB" id="TriTrypDB:LDHU3_33.4440"/>
<feature type="compositionally biased region" description="Basic and acidic residues" evidence="1">
    <location>
        <begin position="1097"/>
        <end position="1107"/>
    </location>
</feature>
<feature type="compositionally biased region" description="Basic and acidic residues" evidence="1">
    <location>
        <begin position="1208"/>
        <end position="1240"/>
    </location>
</feature>
<dbReference type="RefSeq" id="XP_003864130.1">
    <property type="nucleotide sequence ID" value="XM_003864082.1"/>
</dbReference>
<protein>
    <submittedName>
        <fullName evidence="2">Uncharacterized protein</fullName>
    </submittedName>
</protein>
<dbReference type="EMBL" id="FR799620">
    <property type="protein sequence ID" value="CBZ37448.1"/>
    <property type="molecule type" value="Genomic_DNA"/>
</dbReference>
<feature type="compositionally biased region" description="Polar residues" evidence="1">
    <location>
        <begin position="776"/>
        <end position="787"/>
    </location>
</feature>
<evidence type="ECO:0000313" key="4">
    <source>
        <dbReference type="EMBL" id="TPP53565.1"/>
    </source>
</evidence>
<sequence>MPSWTATKPAPNRPVGQETQAPGATKPAGAPSAPEARTISANGNAFVSAAPANAGAKPVIGYRAFPQSGGVRGPAVNIIPGPRPPQLQQPKGNSMMIGSGYGNSMYRPSNMRGYASMCDFGGMSSTQPGGFMYGNQNFMASGFGSLRGGQDDMGSYGSMGGGVSMYGGMGCKSMASSYGMSGSMGWMYGMGGNPMVSLYGMDGPVGFMYGMGCPTGSMYGMGGTGYMMPRSMSFSSYGGRNICGSIGGSSLMKIGGNAYRIGGMWGAESGSQVRRHPDCDMPTVAKALQDDGETRRCLALTTATNQTDTDNQLHVKGAAAAAANGAKAAEEDKEVASEDTSKSKGDDHADERAKQEIKSRAASSPPAVDGEVSAANANEDKGGITLSNGIDGIVIVENAKSTTLAVEREEAGHKVSLKMATGEPAECKVSEVMEGADADMSKSAVLNTVSTHLLSGHNVALIAVDRGEKMSAAVENAIFTFYAGSLGKLVGDHKWKATFSASAISGATNYRDLQDDAAPAAPPKVIAFGSNSICGACIMDLKKVTLKDAETVAVHVKGVLGKNTHPQEILFMQAILRIHTEKDLFICSMNAYVVRDTETAEALAILDDRRVPVPVLRPAIGGPTRTTAVLFLSGAAPAAAEAEALRLMGTLCTKESSPPRSGNVQRFIEYADEQIRKIGDVANLSSAEKDRCAYMVEKMRTMASDARELIGNMEMEPNVYPIHSKSDAPSVAALAAADKESNAKEAAAVTEATKAGDIAANGKPTLAAVPNCKVQTAEKQAPQSKTDAATPAAPANPFSSIHRLAYLQDAMTPSIGKMAQVVVNGEIKVYDVDECIESPAGANVHAVEESNELRRMAALLAAGFNVALLGAEFTEPTRPNAQMTWQSVRLLLTLVLKSAEPETATEATLHMSVVHEHEVLADLGSGDTTPHPLVVAMSPLFGPVVHGSAGVKASTPEELEEVMSKALANAQPALKDGAMIVMTAVVRQNRHDDVMVASVFAVSAADLRPYTSVLEHNPSYSRTLFSCALGGPSSTGVLITASRKMDLSELANAFSMQCSVAHVGVPASRRGSVRELIQYARGSLERQKKKVAAATEPAEREAAEKSLRRLSESLRDHEELLANPKTAEAKAYPPEPVAAGALSPTARERPGRAATPPDLPQFQERAAEPQHEETQKGTTRVTPDTEPAPQPQEAKPEKAQSLQAQQTEEPKPQEEESRKLKPAKEQRTVRQENTSEEKPQEVVQEDNTQAVQILAVITEDIGSSLPVKEGWSVEGSDEQLVVTDVQGPHSFLVDEVVVRQNRGSPIDSKVLEELRHRFLQGNNVALLTTEARGSVASLEMVDRTVRRILDKMPPSNSLFMSLCALKEKENIVLDTLTDGGEFHTAELNVSPLFGPSVAGANFVKVSMVEQFSKLMGGGLRKCGESRACVLLQLVQVEIKEEQQDANVSSLLALMCPSDTSIYRHALDQPVKERGLLSLVFSGSCYTVFAAGLTKQPVDEGCLIFLRLAQAFKDSVRDFKPRGGSVKCFIEHTHRAVAHMQQNCQRATSDEDKAKMQACIDAVKFILEQSEAYLADPVNKMPPSFPDVRERRKR</sequence>
<gene>
    <name evidence="4" type="ORF">CGC21_37080</name>
    <name evidence="3" type="ORF">LDBPK_333060</name>
    <name evidence="2" type="ORF">LdCL_330037900</name>
</gene>
<reference evidence="7" key="6">
    <citation type="submission" date="2019-02" db="EMBL/GenBank/DDBJ databases">
        <title>FDA dAtabase for Regulatory Grade micrObial Sequences (FDA-ARGOS): Supporting development and validation of Infectious Disease Dx tests.</title>
        <authorList>
            <person name="Duncan R."/>
            <person name="Fisher C."/>
            <person name="Tallon L."/>
            <person name="Sadzewicz L."/>
            <person name="Sengamalay N."/>
            <person name="Ott S."/>
            <person name="Godinez A."/>
            <person name="Nagaraj S."/>
            <person name="Vavikolanu K."/>
            <person name="Nadendla S."/>
            <person name="Aluvathingal J."/>
            <person name="Sichtig H."/>
        </authorList>
    </citation>
    <scope>NUCLEOTIDE SEQUENCE [LARGE SCALE GENOMIC DNA]</scope>
    <source>
        <strain evidence="7">FDAARGOS_361</strain>
    </source>
</reference>
<dbReference type="EMBL" id="CP029532">
    <property type="protein sequence ID" value="AYU82290.1"/>
    <property type="molecule type" value="Genomic_DNA"/>
</dbReference>
<reference evidence="5" key="3">
    <citation type="submission" date="2011-02" db="EMBL/GenBank/DDBJ databases">
        <title>Whole genome sequencing of Leishmania donovani clinical lines reveals dynamic variation related to drug resistance.</title>
        <authorList>
            <person name="Downing T."/>
            <person name="Imamura H."/>
            <person name="Sanders M."/>
            <person name="Decuypere S."/>
            <person name="Hertz-Fowler C."/>
            <person name="Clark T.G."/>
            <person name="Rijal S."/>
            <person name="Sundar S."/>
            <person name="Quail M.A."/>
            <person name="De Doncker S."/>
            <person name="Maes I."/>
            <person name="Vanaerschot M."/>
            <person name="Stark O."/>
            <person name="Schonian G."/>
            <person name="Dujardin J.C."/>
            <person name="Berriman M."/>
        </authorList>
    </citation>
    <scope>NUCLEOTIDE SEQUENCE [LARGE SCALE GENOMIC DNA]</scope>
    <source>
        <strain evidence="5">BPK282A1</strain>
    </source>
</reference>
<evidence type="ECO:0000313" key="5">
    <source>
        <dbReference type="Proteomes" id="UP000008980"/>
    </source>
</evidence>
<dbReference type="VEuPathDB" id="TriTrypDB:LdBPK_333060.1"/>
<dbReference type="OrthoDB" id="273057at2759"/>
<feature type="region of interest" description="Disordered" evidence="1">
    <location>
        <begin position="1"/>
        <end position="36"/>
    </location>
</feature>
<dbReference type="PANTHER" id="PTHR35615">
    <property type="entry name" value="PRESENT IN THE OUTER MITOCHONDRIAL MEMBRANE PROTEOME 22-RELATED"/>
    <property type="match status" value="1"/>
</dbReference>
<dbReference type="SUPFAM" id="SSF52540">
    <property type="entry name" value="P-loop containing nucleoside triphosphate hydrolases"/>
    <property type="match status" value="1"/>
</dbReference>
<dbReference type="Proteomes" id="UP000274082">
    <property type="component" value="Chromosome 33"/>
</dbReference>
<feature type="region of interest" description="Disordered" evidence="1">
    <location>
        <begin position="324"/>
        <end position="373"/>
    </location>
</feature>
<dbReference type="OMA" id="ICGACIM"/>
<evidence type="ECO:0000313" key="2">
    <source>
        <dbReference type="EMBL" id="AYU82290.1"/>
    </source>
</evidence>
<reference evidence="3" key="2">
    <citation type="submission" date="2011-01" db="EMBL/GenBank/DDBJ databases">
        <authorList>
            <person name="Zhao B.P."/>
            <person name="Ren Z.A."/>
            <person name="Li C.D."/>
        </authorList>
    </citation>
    <scope>NUCLEOTIDE SEQUENCE</scope>
    <source>
        <strain evidence="3">BPK282A1</strain>
    </source>
</reference>
<dbReference type="GeneID" id="13392526"/>
<evidence type="ECO:0000313" key="7">
    <source>
        <dbReference type="Proteomes" id="UP000318447"/>
    </source>
</evidence>
<accession>A0A3S7X749</accession>
<reference evidence="4" key="5">
    <citation type="submission" date="2019-02" db="EMBL/GenBank/DDBJ databases">
        <title>FDA dAtabase for Regulatory Grade micrObial Sequences (FDA-ARGOS): Supporting development and validation of Infectious Disease Dx tests.</title>
        <authorList>
            <person name="Duncan R."/>
            <person name="Fisher C."/>
            <person name="Tallon L.J."/>
            <person name="Sadzewicz L."/>
            <person name="Sengamalay N."/>
            <person name="Ott S."/>
            <person name="Godinez A."/>
            <person name="Nagaraj S."/>
            <person name="Nadendla S."/>
            <person name="Sichtig H."/>
        </authorList>
    </citation>
    <scope>NUCLEOTIDE SEQUENCE</scope>
    <source>
        <strain evidence="4">FDAARGOS_361</strain>
    </source>
</reference>
<dbReference type="VEuPathDB" id="TriTrypDB:LdCL_330037900"/>
<organism evidence="2 6">
    <name type="scientific">Leishmania donovani</name>
    <dbReference type="NCBI Taxonomy" id="5661"/>
    <lineage>
        <taxon>Eukaryota</taxon>
        <taxon>Discoba</taxon>
        <taxon>Euglenozoa</taxon>
        <taxon>Kinetoplastea</taxon>
        <taxon>Metakinetoplastina</taxon>
        <taxon>Trypanosomatida</taxon>
        <taxon>Trypanosomatidae</taxon>
        <taxon>Leishmaniinae</taxon>
        <taxon>Leishmania</taxon>
    </lineage>
</organism>
<dbReference type="EMBL" id="RHLC01000007">
    <property type="protein sequence ID" value="TPP53565.1"/>
    <property type="molecule type" value="Genomic_DNA"/>
</dbReference>
<reference evidence="2 6" key="4">
    <citation type="journal article" date="2018" name="Sci. Rep.">
        <title>A complete Leishmania donovani reference genome identifies novel genetic variations associated with virulence.</title>
        <authorList>
            <person name="Lypaczewski P."/>
            <person name="Hoshizaki J."/>
            <person name="Zhang W.-W."/>
            <person name="McCall L.-I."/>
            <person name="Torcivia-Rodriguez J."/>
            <person name="Simonyan V."/>
            <person name="Kaur A."/>
            <person name="Dewar K."/>
            <person name="Matlashewski G."/>
        </authorList>
    </citation>
    <scope>NUCLEOTIDE SEQUENCE [LARGE SCALE GENOMIC DNA]</scope>
    <source>
        <strain evidence="2 6">LdCL</strain>
    </source>
</reference>
<accession>E9BPP4</accession>
<dbReference type="InterPro" id="IPR027417">
    <property type="entry name" value="P-loop_NTPase"/>
</dbReference>
<dbReference type="PANTHER" id="PTHR35615:SF6">
    <property type="entry name" value="KINESIN MOTOR DOMAIN-CONTAINING PROTEIN"/>
    <property type="match status" value="1"/>
</dbReference>
<evidence type="ECO:0000313" key="3">
    <source>
        <dbReference type="EMBL" id="CBZ37448.1"/>
    </source>
</evidence>
<dbReference type="KEGG" id="ldo:LDBPK_333060"/>
<feature type="compositionally biased region" description="Basic and acidic residues" evidence="1">
    <location>
        <begin position="328"/>
        <end position="359"/>
    </location>
</feature>